<feature type="domain" description="ATPase AAA-type core" evidence="2">
    <location>
        <begin position="502"/>
        <end position="618"/>
    </location>
</feature>
<dbReference type="Pfam" id="PF22942">
    <property type="entry name" value="DUF7025"/>
    <property type="match status" value="1"/>
</dbReference>
<evidence type="ECO:0000313" key="5">
    <source>
        <dbReference type="Proteomes" id="UP001243330"/>
    </source>
</evidence>
<evidence type="ECO:0000313" key="4">
    <source>
        <dbReference type="EMBL" id="KAK1839733.1"/>
    </source>
</evidence>
<feature type="region of interest" description="Disordered" evidence="1">
    <location>
        <begin position="1"/>
        <end position="43"/>
    </location>
</feature>
<evidence type="ECO:0000259" key="3">
    <source>
        <dbReference type="Pfam" id="PF22942"/>
    </source>
</evidence>
<dbReference type="EMBL" id="JAQOWY010000635">
    <property type="protein sequence ID" value="KAK1839733.1"/>
    <property type="molecule type" value="Genomic_DNA"/>
</dbReference>
<feature type="compositionally biased region" description="Low complexity" evidence="1">
    <location>
        <begin position="1"/>
        <end position="14"/>
    </location>
</feature>
<dbReference type="Pfam" id="PF00004">
    <property type="entry name" value="AAA"/>
    <property type="match status" value="1"/>
</dbReference>
<sequence>MDTPDSYSSAAYSSDESRPQRPPRRRSRSSDDEEKTKLSDIGQTPEVKEFYRKSRRDLWEDWAPEYVGLAGSAAASAKFALIARREVNVEATDGNVLALHSVIVNSPHIKRALGDVFSGYPGVSTTLKKVEFKEPFQPFFHRWRALQKCVEDGADELARQHVKLLYDVLAPEIKPQIERARDLRKNEVVSFDYLWTLFEPDTEAYARVDDQDRLFLIKSARYEPRSGGSVVFALKCQFVDTDGLRFGLASKVFEVHMFDDLLPIRELAIYPSNLHPGMKKIREKLEARGKLFESYKGFHYKGYSGIFEYGHGDFKGVERRQIEHGRIIIDGESYCRYEYQAAPRLKKLRDPTAEKEKLGALKGRMKGRRGSFGLPYSPPRRGRMRYVESATAGLANEADKELTANQRELASPMVRGFDLTSKKWGLFFIDSVTEVEWNEGAFDQLVLPHDYKTIMRAFVEAQMSSASGFDDIIRGKGESPSFTDHMSAVFLSLTGSGQGIIMLLSGEPGVGKTLTAESKAMKKPLYAMSAGELGITADDVEDSLRRVLEMCTKWQAVLLLDECDIFLEKRRASDLQRNQIVSVFLRLLEYYKGVMLLTTNRVEAFDPAFESRIHLTINYPALDFDSRLHVWKVFIDCRKLDTTGALEPRQFRLEEEDFKALAKLELNGREIKNVVKTASLLAVRDGAPLGIEHVRAVLRVRRGKPAAVGSIDTGLGDEI</sequence>
<reference evidence="4" key="1">
    <citation type="submission" date="2023-01" db="EMBL/GenBank/DDBJ databases">
        <title>Colletotrichum chrysophilum M932 genome sequence.</title>
        <authorList>
            <person name="Baroncelli R."/>
        </authorList>
    </citation>
    <scope>NUCLEOTIDE SEQUENCE</scope>
    <source>
        <strain evidence="4">M932</strain>
    </source>
</reference>
<protein>
    <submittedName>
        <fullName evidence="4">AAA family</fullName>
    </submittedName>
</protein>
<dbReference type="InterPro" id="IPR003959">
    <property type="entry name" value="ATPase_AAA_core"/>
</dbReference>
<feature type="domain" description="DUF7025" evidence="3">
    <location>
        <begin position="180"/>
        <end position="276"/>
    </location>
</feature>
<dbReference type="Gene3D" id="3.40.50.300">
    <property type="entry name" value="P-loop containing nucleotide triphosphate hydrolases"/>
    <property type="match status" value="1"/>
</dbReference>
<dbReference type="AlphaFoldDB" id="A0AAD9E9D6"/>
<comment type="caution">
    <text evidence="4">The sequence shown here is derived from an EMBL/GenBank/DDBJ whole genome shotgun (WGS) entry which is preliminary data.</text>
</comment>
<dbReference type="Proteomes" id="UP001243330">
    <property type="component" value="Unassembled WGS sequence"/>
</dbReference>
<evidence type="ECO:0000256" key="1">
    <source>
        <dbReference type="SAM" id="MobiDB-lite"/>
    </source>
</evidence>
<proteinExistence type="predicted"/>
<evidence type="ECO:0000259" key="2">
    <source>
        <dbReference type="Pfam" id="PF00004"/>
    </source>
</evidence>
<gene>
    <name evidence="4" type="ORF">CCHR01_17634</name>
</gene>
<name>A0AAD9E9D6_9PEZI</name>
<dbReference type="GO" id="GO:0005524">
    <property type="term" value="F:ATP binding"/>
    <property type="evidence" value="ECO:0007669"/>
    <property type="project" value="InterPro"/>
</dbReference>
<feature type="compositionally biased region" description="Basic and acidic residues" evidence="1">
    <location>
        <begin position="28"/>
        <end position="38"/>
    </location>
</feature>
<dbReference type="InterPro" id="IPR027417">
    <property type="entry name" value="P-loop_NTPase"/>
</dbReference>
<dbReference type="GO" id="GO:0016887">
    <property type="term" value="F:ATP hydrolysis activity"/>
    <property type="evidence" value="ECO:0007669"/>
    <property type="project" value="InterPro"/>
</dbReference>
<dbReference type="InterPro" id="IPR054289">
    <property type="entry name" value="DUF7025"/>
</dbReference>
<accession>A0AAD9E9D6</accession>
<dbReference type="PANTHER" id="PTHR46411:SF3">
    <property type="entry name" value="AAA+ ATPASE DOMAIN-CONTAINING PROTEIN"/>
    <property type="match status" value="1"/>
</dbReference>
<organism evidence="4 5">
    <name type="scientific">Colletotrichum chrysophilum</name>
    <dbReference type="NCBI Taxonomy" id="1836956"/>
    <lineage>
        <taxon>Eukaryota</taxon>
        <taxon>Fungi</taxon>
        <taxon>Dikarya</taxon>
        <taxon>Ascomycota</taxon>
        <taxon>Pezizomycotina</taxon>
        <taxon>Sordariomycetes</taxon>
        <taxon>Hypocreomycetidae</taxon>
        <taxon>Glomerellales</taxon>
        <taxon>Glomerellaceae</taxon>
        <taxon>Colletotrichum</taxon>
        <taxon>Colletotrichum gloeosporioides species complex</taxon>
    </lineage>
</organism>
<keyword evidence="5" id="KW-1185">Reference proteome</keyword>
<dbReference type="PANTHER" id="PTHR46411">
    <property type="entry name" value="FAMILY ATPASE, PUTATIVE-RELATED"/>
    <property type="match status" value="1"/>
</dbReference>
<dbReference type="SUPFAM" id="SSF52540">
    <property type="entry name" value="P-loop containing nucleoside triphosphate hydrolases"/>
    <property type="match status" value="1"/>
</dbReference>